<dbReference type="SUPFAM" id="SSF75620">
    <property type="entry name" value="Release factor"/>
    <property type="match status" value="1"/>
</dbReference>
<organism evidence="5 6">
    <name type="scientific">Candidatus Muproteobacteria bacterium RIFCSPHIGHO2_02_FULL_65_16</name>
    <dbReference type="NCBI Taxonomy" id="1817766"/>
    <lineage>
        <taxon>Bacteria</taxon>
        <taxon>Pseudomonadati</taxon>
        <taxon>Pseudomonadota</taxon>
        <taxon>Candidatus Muproteobacteria</taxon>
    </lineage>
</organism>
<dbReference type="Proteomes" id="UP000179362">
    <property type="component" value="Unassembled WGS sequence"/>
</dbReference>
<sequence length="124" mass="14344">MSPPHARRGPPYALERAVIERQVRVDVYRASGPGGQHLQRTESAVRLTHLPSGVVVTAMDTRSQIRNREIAFARLTERLRRLNYVPRPRRPTRVGAGAKKRRQEAKKARGRLKRRRAERHILEE</sequence>
<name>A0A1F6TUQ1_9PROT</name>
<feature type="compositionally biased region" description="Basic residues" evidence="3">
    <location>
        <begin position="87"/>
        <end position="118"/>
    </location>
</feature>
<dbReference type="InterPro" id="IPR045853">
    <property type="entry name" value="Pep_chain_release_fac_I_sf"/>
</dbReference>
<dbReference type="AlphaFoldDB" id="A0A1F6TUQ1"/>
<dbReference type="PANTHER" id="PTHR43804">
    <property type="entry name" value="LD18447P"/>
    <property type="match status" value="1"/>
</dbReference>
<dbReference type="Pfam" id="PF00472">
    <property type="entry name" value="RF-1"/>
    <property type="match status" value="1"/>
</dbReference>
<dbReference type="Gene3D" id="3.30.160.20">
    <property type="match status" value="1"/>
</dbReference>
<dbReference type="GO" id="GO:0003747">
    <property type="term" value="F:translation release factor activity"/>
    <property type="evidence" value="ECO:0007669"/>
    <property type="project" value="InterPro"/>
</dbReference>
<proteinExistence type="inferred from homology"/>
<comment type="similarity">
    <text evidence="1">Belongs to the prokaryotic/mitochondrial release factor family.</text>
</comment>
<dbReference type="EMBL" id="MFTA01000137">
    <property type="protein sequence ID" value="OGI48860.1"/>
    <property type="molecule type" value="Genomic_DNA"/>
</dbReference>
<feature type="region of interest" description="Disordered" evidence="3">
    <location>
        <begin position="86"/>
        <end position="124"/>
    </location>
</feature>
<evidence type="ECO:0000256" key="1">
    <source>
        <dbReference type="ARBA" id="ARBA00010835"/>
    </source>
</evidence>
<evidence type="ECO:0000256" key="3">
    <source>
        <dbReference type="SAM" id="MobiDB-lite"/>
    </source>
</evidence>
<evidence type="ECO:0000256" key="2">
    <source>
        <dbReference type="ARBA" id="ARBA00022481"/>
    </source>
</evidence>
<feature type="domain" description="Prokaryotic-type class I peptide chain release factors" evidence="4">
    <location>
        <begin position="19"/>
        <end position="116"/>
    </location>
</feature>
<keyword evidence="2" id="KW-0488">Methylation</keyword>
<reference evidence="5 6" key="1">
    <citation type="journal article" date="2016" name="Nat. Commun.">
        <title>Thousands of microbial genomes shed light on interconnected biogeochemical processes in an aquifer system.</title>
        <authorList>
            <person name="Anantharaman K."/>
            <person name="Brown C.T."/>
            <person name="Hug L.A."/>
            <person name="Sharon I."/>
            <person name="Castelle C.J."/>
            <person name="Probst A.J."/>
            <person name="Thomas B.C."/>
            <person name="Singh A."/>
            <person name="Wilkins M.J."/>
            <person name="Karaoz U."/>
            <person name="Brodie E.L."/>
            <person name="Williams K.H."/>
            <person name="Hubbard S.S."/>
            <person name="Banfield J.F."/>
        </authorList>
    </citation>
    <scope>NUCLEOTIDE SEQUENCE [LARGE SCALE GENOMIC DNA]</scope>
</reference>
<protein>
    <recommendedName>
        <fullName evidence="4">Prokaryotic-type class I peptide chain release factors domain-containing protein</fullName>
    </recommendedName>
</protein>
<dbReference type="InterPro" id="IPR050057">
    <property type="entry name" value="Prokaryotic/Mito_RF"/>
</dbReference>
<gene>
    <name evidence="5" type="ORF">A3B81_06810</name>
</gene>
<accession>A0A1F6TUQ1</accession>
<evidence type="ECO:0000313" key="6">
    <source>
        <dbReference type="Proteomes" id="UP000179362"/>
    </source>
</evidence>
<dbReference type="InterPro" id="IPR000352">
    <property type="entry name" value="Pep_chain_release_fac_I"/>
</dbReference>
<comment type="caution">
    <text evidence="5">The sequence shown here is derived from an EMBL/GenBank/DDBJ whole genome shotgun (WGS) entry which is preliminary data.</text>
</comment>
<dbReference type="PANTHER" id="PTHR43804:SF7">
    <property type="entry name" value="LD18447P"/>
    <property type="match status" value="1"/>
</dbReference>
<evidence type="ECO:0000313" key="5">
    <source>
        <dbReference type="EMBL" id="OGI48860.1"/>
    </source>
</evidence>
<evidence type="ECO:0000259" key="4">
    <source>
        <dbReference type="Pfam" id="PF00472"/>
    </source>
</evidence>